<keyword evidence="2" id="KW-1133">Transmembrane helix</keyword>
<evidence type="ECO:0000313" key="3">
    <source>
        <dbReference type="EMBL" id="MFC5532570.1"/>
    </source>
</evidence>
<accession>A0ABW0R8H6</accession>
<protein>
    <submittedName>
        <fullName evidence="3">Stage III sporulation protein AF</fullName>
    </submittedName>
</protein>
<keyword evidence="2" id="KW-0812">Transmembrane</keyword>
<evidence type="ECO:0000256" key="1">
    <source>
        <dbReference type="SAM" id="MobiDB-lite"/>
    </source>
</evidence>
<keyword evidence="2" id="KW-0472">Membrane</keyword>
<evidence type="ECO:0000313" key="4">
    <source>
        <dbReference type="Proteomes" id="UP001596108"/>
    </source>
</evidence>
<keyword evidence="4" id="KW-1185">Reference proteome</keyword>
<dbReference type="Proteomes" id="UP001596108">
    <property type="component" value="Unassembled WGS sequence"/>
</dbReference>
<reference evidence="4" key="1">
    <citation type="journal article" date="2019" name="Int. J. Syst. Evol. Microbiol.">
        <title>The Global Catalogue of Microorganisms (GCM) 10K type strain sequencing project: providing services to taxonomists for standard genome sequencing and annotation.</title>
        <authorList>
            <consortium name="The Broad Institute Genomics Platform"/>
            <consortium name="The Broad Institute Genome Sequencing Center for Infectious Disease"/>
            <person name="Wu L."/>
            <person name="Ma J."/>
        </authorList>
    </citation>
    <scope>NUCLEOTIDE SEQUENCE [LARGE SCALE GENOMIC DNA]</scope>
    <source>
        <strain evidence="4">CGMCC 1.18578</strain>
    </source>
</reference>
<feature type="transmembrane region" description="Helical" evidence="2">
    <location>
        <begin position="12"/>
        <end position="31"/>
    </location>
</feature>
<organism evidence="3 4">
    <name type="scientific">Cohnella yongneupensis</name>
    <dbReference type="NCBI Taxonomy" id="425006"/>
    <lineage>
        <taxon>Bacteria</taxon>
        <taxon>Bacillati</taxon>
        <taxon>Bacillota</taxon>
        <taxon>Bacilli</taxon>
        <taxon>Bacillales</taxon>
        <taxon>Paenibacillaceae</taxon>
        <taxon>Cohnella</taxon>
    </lineage>
</organism>
<dbReference type="Pfam" id="PF09581">
    <property type="entry name" value="Spore_III_AF"/>
    <property type="match status" value="1"/>
</dbReference>
<feature type="region of interest" description="Disordered" evidence="1">
    <location>
        <begin position="245"/>
        <end position="265"/>
    </location>
</feature>
<feature type="region of interest" description="Disordered" evidence="1">
    <location>
        <begin position="186"/>
        <end position="229"/>
    </location>
</feature>
<dbReference type="NCBIfam" id="TIGR02896">
    <property type="entry name" value="spore_III_AF"/>
    <property type="match status" value="1"/>
</dbReference>
<dbReference type="EMBL" id="JBHSNC010000058">
    <property type="protein sequence ID" value="MFC5532570.1"/>
    <property type="molecule type" value="Genomic_DNA"/>
</dbReference>
<sequence length="265" mass="28277">MQMGLMDGIAGWLRQIIAVLLLASIIDLLLPNRTMQRYVRLVAGLILLLTVATPVLHWMKGDFGSKLAEGLDIVEKSPQIAPDQLAMIESEGEKLRNRQSEQAANLVSTRLAAAIRSDVEANEQRAVRSVDVQTAQDKAGNWTVTSVKVVLERTDGGESSQAKGAIAPMKEIDPIASVDIHVEVGGELNSSSSNGSSSEDGDSRKDEAVGDQAQEAMAEETDLDSRTESRVVTLVANRFGITSALIKVSQTPASPDSVGASGSRR</sequence>
<name>A0ABW0R8H6_9BACL</name>
<comment type="caution">
    <text evidence="3">The sequence shown here is derived from an EMBL/GenBank/DDBJ whole genome shotgun (WGS) entry which is preliminary data.</text>
</comment>
<dbReference type="InterPro" id="IPR014245">
    <property type="entry name" value="Spore_III_AF"/>
</dbReference>
<proteinExistence type="predicted"/>
<gene>
    <name evidence="3" type="primary">spoIIIAF</name>
    <name evidence="3" type="ORF">ACFPQ4_24390</name>
</gene>
<feature type="transmembrane region" description="Helical" evidence="2">
    <location>
        <begin position="38"/>
        <end position="59"/>
    </location>
</feature>
<feature type="compositionally biased region" description="Low complexity" evidence="1">
    <location>
        <begin position="186"/>
        <end position="198"/>
    </location>
</feature>
<evidence type="ECO:0000256" key="2">
    <source>
        <dbReference type="SAM" id="Phobius"/>
    </source>
</evidence>
<dbReference type="RefSeq" id="WP_378114557.1">
    <property type="nucleotide sequence ID" value="NZ_JBHSNC010000058.1"/>
</dbReference>